<sequence length="297" mass="32572">AGIIAEETISTIRTAVAFGTQKELSNLYDSYLADARKEGIKKSLFNGFAIGIMYFCIAATHGLAFWYASTLIINNELSPGQAINLFLTFLYGTFCLTYFFVDIQALNLAAGAGSKIFGTIDRVPSIDIASDTGDKPENVVGYIQLKNINFVYPARPDVKTLNDVSFDVEPGSTVALVGSSGSGKSTIMSLILRFYDPISGGVFLDGRDIKFLNLTWLRRQISFVSQEPVLFKATIAENVSYGLVSSIYENLSDNEKREMIENACKMANAHDFIMNFPDKYETMVGERGALLSGGQKQ</sequence>
<accession>A0ACA9S2L1</accession>
<proteinExistence type="predicted"/>
<keyword evidence="2" id="KW-1185">Reference proteome</keyword>
<evidence type="ECO:0000313" key="2">
    <source>
        <dbReference type="Proteomes" id="UP000789920"/>
    </source>
</evidence>
<dbReference type="EMBL" id="CAJVQC010085336">
    <property type="protein sequence ID" value="CAG8821772.1"/>
    <property type="molecule type" value="Genomic_DNA"/>
</dbReference>
<gene>
    <name evidence="1" type="ORF">RPERSI_LOCUS25655</name>
</gene>
<feature type="non-terminal residue" evidence="1">
    <location>
        <position position="297"/>
    </location>
</feature>
<name>A0ACA9S2L1_9GLOM</name>
<dbReference type="Proteomes" id="UP000789920">
    <property type="component" value="Unassembled WGS sequence"/>
</dbReference>
<protein>
    <submittedName>
        <fullName evidence="1">34118_t:CDS:1</fullName>
    </submittedName>
</protein>
<evidence type="ECO:0000313" key="1">
    <source>
        <dbReference type="EMBL" id="CAG8821772.1"/>
    </source>
</evidence>
<organism evidence="1 2">
    <name type="scientific">Racocetra persica</name>
    <dbReference type="NCBI Taxonomy" id="160502"/>
    <lineage>
        <taxon>Eukaryota</taxon>
        <taxon>Fungi</taxon>
        <taxon>Fungi incertae sedis</taxon>
        <taxon>Mucoromycota</taxon>
        <taxon>Glomeromycotina</taxon>
        <taxon>Glomeromycetes</taxon>
        <taxon>Diversisporales</taxon>
        <taxon>Gigasporaceae</taxon>
        <taxon>Racocetra</taxon>
    </lineage>
</organism>
<reference evidence="1" key="1">
    <citation type="submission" date="2021-06" db="EMBL/GenBank/DDBJ databases">
        <authorList>
            <person name="Kallberg Y."/>
            <person name="Tangrot J."/>
            <person name="Rosling A."/>
        </authorList>
    </citation>
    <scope>NUCLEOTIDE SEQUENCE</scope>
    <source>
        <strain evidence="1">MA461A</strain>
    </source>
</reference>
<feature type="non-terminal residue" evidence="1">
    <location>
        <position position="1"/>
    </location>
</feature>
<comment type="caution">
    <text evidence="1">The sequence shown here is derived from an EMBL/GenBank/DDBJ whole genome shotgun (WGS) entry which is preliminary data.</text>
</comment>